<name>A0A8R1EMC3_CAEJA</name>
<accession>A0A8R1EMC3</accession>
<sequence length="146" mass="16408">RTVESIKTIAEFSTTELEKARQTKIDEKDQERLVVYESVKEKLEELSEFHQGMSMVTSMLTESDVDSNVLEVALEIIEKTALIIDDIKFNWQNLPPVDLTNLVLAQSLQTIQHSTDCGALPIDTAQLKALEAAGRDNYDLVVVNDE</sequence>
<protein>
    <submittedName>
        <fullName evidence="1">Uncharacterized protein</fullName>
    </submittedName>
</protein>
<dbReference type="EnsemblMetazoa" id="CJA37981b.1">
    <property type="protein sequence ID" value="CJA37981b.1"/>
    <property type="gene ID" value="WBGene00213828"/>
</dbReference>
<evidence type="ECO:0000313" key="2">
    <source>
        <dbReference type="Proteomes" id="UP000005237"/>
    </source>
</evidence>
<dbReference type="Proteomes" id="UP000005237">
    <property type="component" value="Unassembled WGS sequence"/>
</dbReference>
<proteinExistence type="predicted"/>
<evidence type="ECO:0000313" key="1">
    <source>
        <dbReference type="EnsemblMetazoa" id="CJA37981b.1"/>
    </source>
</evidence>
<reference evidence="1" key="2">
    <citation type="submission" date="2022-06" db="UniProtKB">
        <authorList>
            <consortium name="EnsemblMetazoa"/>
        </authorList>
    </citation>
    <scope>IDENTIFICATION</scope>
    <source>
        <strain evidence="1">DF5081</strain>
    </source>
</reference>
<dbReference type="AlphaFoldDB" id="A0A8R1EMC3"/>
<reference evidence="2" key="1">
    <citation type="submission" date="2010-08" db="EMBL/GenBank/DDBJ databases">
        <authorList>
            <consortium name="Caenorhabditis japonica Sequencing Consortium"/>
            <person name="Wilson R.K."/>
        </authorList>
    </citation>
    <scope>NUCLEOTIDE SEQUENCE [LARGE SCALE GENOMIC DNA]</scope>
    <source>
        <strain evidence="2">DF5081</strain>
    </source>
</reference>
<keyword evidence="2" id="KW-1185">Reference proteome</keyword>
<organism evidence="1 2">
    <name type="scientific">Caenorhabditis japonica</name>
    <dbReference type="NCBI Taxonomy" id="281687"/>
    <lineage>
        <taxon>Eukaryota</taxon>
        <taxon>Metazoa</taxon>
        <taxon>Ecdysozoa</taxon>
        <taxon>Nematoda</taxon>
        <taxon>Chromadorea</taxon>
        <taxon>Rhabditida</taxon>
        <taxon>Rhabditina</taxon>
        <taxon>Rhabditomorpha</taxon>
        <taxon>Rhabditoidea</taxon>
        <taxon>Rhabditidae</taxon>
        <taxon>Peloderinae</taxon>
        <taxon>Caenorhabditis</taxon>
    </lineage>
</organism>